<dbReference type="EMBL" id="BARV01027477">
    <property type="protein sequence ID" value="GAI37716.1"/>
    <property type="molecule type" value="Genomic_DNA"/>
</dbReference>
<dbReference type="AlphaFoldDB" id="X1P5H8"/>
<reference evidence="1" key="1">
    <citation type="journal article" date="2014" name="Front. Microbiol.">
        <title>High frequency of phylogenetically diverse reductive dehalogenase-homologous genes in deep subseafloor sedimentary metagenomes.</title>
        <authorList>
            <person name="Kawai M."/>
            <person name="Futagami T."/>
            <person name="Toyoda A."/>
            <person name="Takaki Y."/>
            <person name="Nishi S."/>
            <person name="Hori S."/>
            <person name="Arai W."/>
            <person name="Tsubouchi T."/>
            <person name="Morono Y."/>
            <person name="Uchiyama I."/>
            <person name="Ito T."/>
            <person name="Fujiyama A."/>
            <person name="Inagaki F."/>
            <person name="Takami H."/>
        </authorList>
    </citation>
    <scope>NUCLEOTIDE SEQUENCE</scope>
    <source>
        <strain evidence="1">Expedition CK06-06</strain>
    </source>
</reference>
<evidence type="ECO:0000313" key="1">
    <source>
        <dbReference type="EMBL" id="GAI37716.1"/>
    </source>
</evidence>
<protein>
    <submittedName>
        <fullName evidence="1">Uncharacterized protein</fullName>
    </submittedName>
</protein>
<accession>X1P5H8</accession>
<gene>
    <name evidence="1" type="ORF">S06H3_44206</name>
</gene>
<feature type="non-terminal residue" evidence="1">
    <location>
        <position position="1"/>
    </location>
</feature>
<sequence>KIYSYRQQFLEDINKAPAPWNEMLFDNLIFILGWISEEESLKKSERIISAVRKKDSEGNVIKAISYKGNKWGRKEIKNKEMITDILALHKQGLSLKVISQRVQYNDKNNNKVNPSVSLVWKIIKNKKENRKKL</sequence>
<name>X1P5H8_9ZZZZ</name>
<comment type="caution">
    <text evidence="1">The sequence shown here is derived from an EMBL/GenBank/DDBJ whole genome shotgun (WGS) entry which is preliminary data.</text>
</comment>
<organism evidence="1">
    <name type="scientific">marine sediment metagenome</name>
    <dbReference type="NCBI Taxonomy" id="412755"/>
    <lineage>
        <taxon>unclassified sequences</taxon>
        <taxon>metagenomes</taxon>
        <taxon>ecological metagenomes</taxon>
    </lineage>
</organism>
<proteinExistence type="predicted"/>